<proteinExistence type="predicted"/>
<dbReference type="EMBL" id="SMRT01000003">
    <property type="protein sequence ID" value="TDF98924.1"/>
    <property type="molecule type" value="Genomic_DNA"/>
</dbReference>
<dbReference type="RefSeq" id="WP_133227462.1">
    <property type="nucleotide sequence ID" value="NZ_SMRT01000003.1"/>
</dbReference>
<protein>
    <submittedName>
        <fullName evidence="1">Uncharacterized protein</fullName>
    </submittedName>
</protein>
<evidence type="ECO:0000313" key="1">
    <source>
        <dbReference type="EMBL" id="TDF98924.1"/>
    </source>
</evidence>
<reference evidence="1 2" key="1">
    <citation type="submission" date="2019-03" db="EMBL/GenBank/DDBJ databases">
        <title>This is whole genome sequence of Paenibacillus sp MS74 strain.</title>
        <authorList>
            <person name="Trinh H.N."/>
        </authorList>
    </citation>
    <scope>NUCLEOTIDE SEQUENCE [LARGE SCALE GENOMIC DNA]</scope>
    <source>
        <strain evidence="1 2">MS74</strain>
    </source>
</reference>
<comment type="caution">
    <text evidence="1">The sequence shown here is derived from an EMBL/GenBank/DDBJ whole genome shotgun (WGS) entry which is preliminary data.</text>
</comment>
<dbReference type="Proteomes" id="UP000295636">
    <property type="component" value="Unassembled WGS sequence"/>
</dbReference>
<sequence>MATTNSKHDLPVHDNVLNQEFTANKPNEKWVTDMTREEAQKNNERAHSSIQYSTPAEFEHKVDGAWCIFCECAELASNSSQLPQEYNRWPRSVNGQISLFVICLIFTSVTF</sequence>
<evidence type="ECO:0000313" key="2">
    <source>
        <dbReference type="Proteomes" id="UP000295636"/>
    </source>
</evidence>
<name>A0A4V2ZTY5_9BACL</name>
<keyword evidence="2" id="KW-1185">Reference proteome</keyword>
<dbReference type="OrthoDB" id="9781005at2"/>
<accession>A0A4V2ZTY5</accession>
<gene>
    <name evidence="1" type="ORF">E1757_10480</name>
</gene>
<dbReference type="AlphaFoldDB" id="A0A4V2ZTY5"/>
<organism evidence="1 2">
    <name type="scientific">Paenibacillus piri</name>
    <dbReference type="NCBI Taxonomy" id="2547395"/>
    <lineage>
        <taxon>Bacteria</taxon>
        <taxon>Bacillati</taxon>
        <taxon>Bacillota</taxon>
        <taxon>Bacilli</taxon>
        <taxon>Bacillales</taxon>
        <taxon>Paenibacillaceae</taxon>
        <taxon>Paenibacillus</taxon>
    </lineage>
</organism>